<keyword evidence="2" id="KW-1185">Reference proteome</keyword>
<accession>A0A6A6ZF27</accession>
<evidence type="ECO:0000313" key="2">
    <source>
        <dbReference type="Proteomes" id="UP000799424"/>
    </source>
</evidence>
<evidence type="ECO:0000313" key="1">
    <source>
        <dbReference type="EMBL" id="KAF2819319.1"/>
    </source>
</evidence>
<reference evidence="1" key="1">
    <citation type="journal article" date="2020" name="Stud. Mycol.">
        <title>101 Dothideomycetes genomes: a test case for predicting lifestyles and emergence of pathogens.</title>
        <authorList>
            <person name="Haridas S."/>
            <person name="Albert R."/>
            <person name="Binder M."/>
            <person name="Bloem J."/>
            <person name="Labutti K."/>
            <person name="Salamov A."/>
            <person name="Andreopoulos B."/>
            <person name="Baker S."/>
            <person name="Barry K."/>
            <person name="Bills G."/>
            <person name="Bluhm B."/>
            <person name="Cannon C."/>
            <person name="Castanera R."/>
            <person name="Culley D."/>
            <person name="Daum C."/>
            <person name="Ezra D."/>
            <person name="Gonzalez J."/>
            <person name="Henrissat B."/>
            <person name="Kuo A."/>
            <person name="Liang C."/>
            <person name="Lipzen A."/>
            <person name="Lutzoni F."/>
            <person name="Magnuson J."/>
            <person name="Mondo S."/>
            <person name="Nolan M."/>
            <person name="Ohm R."/>
            <person name="Pangilinan J."/>
            <person name="Park H.-J."/>
            <person name="Ramirez L."/>
            <person name="Alfaro M."/>
            <person name="Sun H."/>
            <person name="Tritt A."/>
            <person name="Yoshinaga Y."/>
            <person name="Zwiers L.-H."/>
            <person name="Turgeon B."/>
            <person name="Goodwin S."/>
            <person name="Spatafora J."/>
            <person name="Crous P."/>
            <person name="Grigoriev I."/>
        </authorList>
    </citation>
    <scope>NUCLEOTIDE SEQUENCE</scope>
    <source>
        <strain evidence="1">CBS 113818</strain>
    </source>
</reference>
<feature type="non-terminal residue" evidence="1">
    <location>
        <position position="1"/>
    </location>
</feature>
<name>A0A6A6ZF27_9PLEO</name>
<gene>
    <name evidence="1" type="ORF">CC86DRAFT_244628</name>
</gene>
<sequence length="143" mass="15835">FVSAVAQALNAAQVPCVLWGHYLLNVHGVPSIVAVNTVLPSYFVLASDQTTLPLDRLGRGCGAFPAAEYPIVAPTAVVLLEAYLRIYARDTGTRIDGYAKVMICYMEEYVEADGYLNKDDLPEPLRTLYEELKEGKKPVRQWT</sequence>
<protein>
    <submittedName>
        <fullName evidence="1">Uncharacterized protein</fullName>
    </submittedName>
</protein>
<dbReference type="AlphaFoldDB" id="A0A6A6ZF27"/>
<dbReference type="OrthoDB" id="4499271at2759"/>
<dbReference type="EMBL" id="MU006245">
    <property type="protein sequence ID" value="KAF2819319.1"/>
    <property type="molecule type" value="Genomic_DNA"/>
</dbReference>
<organism evidence="1 2">
    <name type="scientific">Ophiobolus disseminans</name>
    <dbReference type="NCBI Taxonomy" id="1469910"/>
    <lineage>
        <taxon>Eukaryota</taxon>
        <taxon>Fungi</taxon>
        <taxon>Dikarya</taxon>
        <taxon>Ascomycota</taxon>
        <taxon>Pezizomycotina</taxon>
        <taxon>Dothideomycetes</taxon>
        <taxon>Pleosporomycetidae</taxon>
        <taxon>Pleosporales</taxon>
        <taxon>Pleosporineae</taxon>
        <taxon>Phaeosphaeriaceae</taxon>
        <taxon>Ophiobolus</taxon>
    </lineage>
</organism>
<dbReference type="Proteomes" id="UP000799424">
    <property type="component" value="Unassembled WGS sequence"/>
</dbReference>
<feature type="non-terminal residue" evidence="1">
    <location>
        <position position="143"/>
    </location>
</feature>
<proteinExistence type="predicted"/>